<dbReference type="GeneID" id="76425113"/>
<dbReference type="InterPro" id="IPR029052">
    <property type="entry name" value="Metallo-depent_PP-like"/>
</dbReference>
<dbReference type="InterPro" id="IPR008964">
    <property type="entry name" value="Invasin/intimin_cell_adhesion"/>
</dbReference>
<dbReference type="InterPro" id="IPR035986">
    <property type="entry name" value="PKD_dom_sf"/>
</dbReference>
<dbReference type="Gene3D" id="2.60.40.10">
    <property type="entry name" value="Immunoglobulins"/>
    <property type="match status" value="2"/>
</dbReference>
<dbReference type="Pfam" id="PF16656">
    <property type="entry name" value="Pur_ac_phosph_N"/>
    <property type="match status" value="1"/>
</dbReference>
<dbReference type="Pfam" id="PF00149">
    <property type="entry name" value="Metallophos"/>
    <property type="match status" value="1"/>
</dbReference>
<dbReference type="GO" id="GO:0003993">
    <property type="term" value="F:acid phosphatase activity"/>
    <property type="evidence" value="ECO:0007669"/>
    <property type="project" value="InterPro"/>
</dbReference>
<dbReference type="SUPFAM" id="SSF51126">
    <property type="entry name" value="Pectin lyase-like"/>
    <property type="match status" value="2"/>
</dbReference>
<keyword evidence="1" id="KW-0732">Signal</keyword>
<dbReference type="InterPro" id="IPR003343">
    <property type="entry name" value="Big_2"/>
</dbReference>
<evidence type="ECO:0000313" key="4">
    <source>
        <dbReference type="Proteomes" id="UP001042704"/>
    </source>
</evidence>
<dbReference type="Gene3D" id="2.60.40.380">
    <property type="entry name" value="Purple acid phosphatase-like, N-terminal"/>
    <property type="match status" value="1"/>
</dbReference>
<dbReference type="InterPro" id="IPR039331">
    <property type="entry name" value="PAPs-like"/>
</dbReference>
<dbReference type="InterPro" id="IPR022409">
    <property type="entry name" value="PKD/Chitinase_dom"/>
</dbReference>
<dbReference type="InterPro" id="IPR011635">
    <property type="entry name" value="CARDB"/>
</dbReference>
<dbReference type="SMART" id="SM00635">
    <property type="entry name" value="BID_2"/>
    <property type="match status" value="1"/>
</dbReference>
<dbReference type="EMBL" id="CP036172">
    <property type="protein sequence ID" value="QSZ68174.1"/>
    <property type="molecule type" value="Genomic_DNA"/>
</dbReference>
<dbReference type="Pfam" id="PF02368">
    <property type="entry name" value="Big_2"/>
    <property type="match status" value="1"/>
</dbReference>
<dbReference type="InterPro" id="IPR015914">
    <property type="entry name" value="PAPs_N"/>
</dbReference>
<dbReference type="SUPFAM" id="SSF49299">
    <property type="entry name" value="PKD domain"/>
    <property type="match status" value="1"/>
</dbReference>
<evidence type="ECO:0000313" key="3">
    <source>
        <dbReference type="EMBL" id="QSZ68174.1"/>
    </source>
</evidence>
<dbReference type="RefSeq" id="WP_265581119.1">
    <property type="nucleotide sequence ID" value="NZ_CP036172.1"/>
</dbReference>
<dbReference type="GO" id="GO:0046872">
    <property type="term" value="F:metal ion binding"/>
    <property type="evidence" value="ECO:0007669"/>
    <property type="project" value="InterPro"/>
</dbReference>
<dbReference type="SUPFAM" id="SSF49363">
    <property type="entry name" value="Purple acid phosphatase, N-terminal domain"/>
    <property type="match status" value="1"/>
</dbReference>
<dbReference type="PANTHER" id="PTHR22953">
    <property type="entry name" value="ACID PHOSPHATASE RELATED"/>
    <property type="match status" value="1"/>
</dbReference>
<reference evidence="3" key="2">
    <citation type="submission" date="2019-02" db="EMBL/GenBank/DDBJ databases">
        <authorList>
            <person name="Chen S.-C."/>
            <person name="Chien H.-H."/>
            <person name="Lai M.-C."/>
        </authorList>
    </citation>
    <scope>NUCLEOTIDE SEQUENCE</scope>
    <source>
        <strain evidence="3">N2F9704</strain>
    </source>
</reference>
<evidence type="ECO:0000256" key="1">
    <source>
        <dbReference type="ARBA" id="ARBA00022729"/>
    </source>
</evidence>
<dbReference type="InterPro" id="IPR013783">
    <property type="entry name" value="Ig-like_fold"/>
</dbReference>
<dbReference type="PANTHER" id="PTHR22953:SF153">
    <property type="entry name" value="PURPLE ACID PHOSPHATASE"/>
    <property type="match status" value="1"/>
</dbReference>
<evidence type="ECO:0000259" key="2">
    <source>
        <dbReference type="PROSITE" id="PS50093"/>
    </source>
</evidence>
<proteinExistence type="predicted"/>
<dbReference type="Gene3D" id="2.60.40.1080">
    <property type="match status" value="1"/>
</dbReference>
<dbReference type="CDD" id="cd00146">
    <property type="entry name" value="PKD"/>
    <property type="match status" value="1"/>
</dbReference>
<dbReference type="SMART" id="SM00710">
    <property type="entry name" value="PbH1"/>
    <property type="match status" value="8"/>
</dbReference>
<dbReference type="SUPFAM" id="SSF56300">
    <property type="entry name" value="Metallo-dependent phosphatases"/>
    <property type="match status" value="1"/>
</dbReference>
<dbReference type="PROSITE" id="PS50093">
    <property type="entry name" value="PKD"/>
    <property type="match status" value="1"/>
</dbReference>
<dbReference type="InterPro" id="IPR007742">
    <property type="entry name" value="NosD_dom"/>
</dbReference>
<keyword evidence="4" id="KW-1185">Reference proteome</keyword>
<dbReference type="KEGG" id="maqe:RJ40_12055"/>
<protein>
    <submittedName>
        <fullName evidence="3">PKD domain-containing protein</fullName>
    </submittedName>
</protein>
<dbReference type="Proteomes" id="UP001042704">
    <property type="component" value="Chromosome"/>
</dbReference>
<gene>
    <name evidence="3" type="ORF">RJ40_12055</name>
</gene>
<dbReference type="Gene3D" id="2.160.20.10">
    <property type="entry name" value="Single-stranded right-handed beta-helix, Pectin lyase-like"/>
    <property type="match status" value="1"/>
</dbReference>
<name>A0A8A3S985_9EURY</name>
<dbReference type="InterPro" id="IPR012334">
    <property type="entry name" value="Pectin_lyas_fold"/>
</dbReference>
<dbReference type="FunFam" id="2.60.40.10:FF:000270">
    <property type="entry name" value="Cell surface protein"/>
    <property type="match status" value="1"/>
</dbReference>
<feature type="domain" description="PKD" evidence="2">
    <location>
        <begin position="226"/>
        <end position="298"/>
    </location>
</feature>
<dbReference type="InterPro" id="IPR006626">
    <property type="entry name" value="PbH1"/>
</dbReference>
<dbReference type="Pfam" id="PF05048">
    <property type="entry name" value="NosD"/>
    <property type="match status" value="2"/>
</dbReference>
<organism evidence="3 4">
    <name type="scientific">Methanofollis aquaemaris</name>
    <dbReference type="NCBI Taxonomy" id="126734"/>
    <lineage>
        <taxon>Archaea</taxon>
        <taxon>Methanobacteriati</taxon>
        <taxon>Methanobacteriota</taxon>
        <taxon>Stenosarchaea group</taxon>
        <taxon>Methanomicrobia</taxon>
        <taxon>Methanomicrobiales</taxon>
        <taxon>Methanomicrobiaceae</taxon>
        <taxon>Methanofollis</taxon>
    </lineage>
</organism>
<sequence length="1447" mass="156253">MFLLFLLLAGLLLAAPVSAGFQTTEVTVVKLAEDGETALDERTVDYRWMEENLPIVGDGVTHYYMQGPTFVESNPWDPEETENVNDYHAMRGTDVRDLCNLVGGMGPDDIIHIYPNDPYSAMKHPYKNVYYTDTEHGGNPEQGPLVLTWWRPDDGYVPDYDTGMRTFFFATTTNAKGQYVFGNDDMRRFLDEEYWTRYEGWPCSRAQCQKYVKRIEIKSHEPVPPFPITIEANRTTGYLPLTVQFTGATEAASPTDWHWDFDDGATENVQNPTHTYEKGGLFNVSLTVTAADGKATKTRYQYIAAQERPVPTTLDVLPPEATVIIDGTQVFTAMVRDQKGRMMKDVAVEWSSSNTTVGTIDDGVFKALAEGTTTVTASTAGISGTAGVSVVPVPPEPKTWYVDDDGPANFTSIQAAVYACNPGDTVVVKDGEYTENVVVDRPIVLRSENGPETTVLTTSDIKASPVTLTAENVTVEGLTVKGGIVEGTAGVLVDHADRCTLRAIRTSENYDGVFLNASAGTLITGITADAITGSGIRGTDANGTVIEGCRVEVNNRMAKGISLAASEGPVIRECSITTQGEPAYGIVLSRTDNARVVQNTLKHLSGRSAKGITASSSWNVTIEKNTVSSYGSNAINVGIRNSTICGNMVSGGHAPIGFGGEHNLLCDNIVSNGYNGIYCSAKNSTITNNTCVHNDARALWTLAGGNAVYLNDLLEKSNRPGVRYTSWQSDNSVNTTARTPEAVDYIYNGTLHHGYLGNYYFDYEGTDDDGDGVGETPYNASADDHDFYPLVAPVENYEILPPMQTIMHGPYITGTTGTETTINWRTDVPTAGRVDYAPAAAYADGNYTLNVADGEETCLHHVALTGLEPGTTYHYRVTAGRNVTQDFTFETFPEAGERFTFITYGDSQEQIPYYTQLERHKLVADRIAVEEEDALFILHLGDTVSQAQDPTEWDRFFASARPMLANTTLYTALGNHEEKYKNLAEETFALPPWYSFECGDLHVVVLDSTSMKGSEMAEQTEWLRADLATDGARWTIAAFHHPPYNSGGHHGSGWPDTGWRDAFEEKGTAAVFNGHVHSYQRHLANGTQFIIAATGGGMQYELEDEKKPEYQAGMEYILGYERVTVDPANETVTMEFVPVADISEDNREVAGIRPPGEVFDRVVIGGAGGPDLAPVTITTDGPAVAGEKATVVVTVENLGGTEAGAFAVNLTADGASLGEQEAAALPAGETATFAFAWSPATSGSHAFVATVEGPPGERERENNVMKKQLYVLSPGEGPAFKEGAIELAPGWNLVSVPKRLAPGNDTALIFAGVESAGHSLCTFDAGTQCWQALGPDDPVTPLTGVLVYAEDAAAVSLTFDNDPIHLPPAKALSKGWNFVGAAGTDAEPAALALVSAEGRWERCVGYDALRQVYEAPVTVDLPDHALFPGRGYWLGMNENGTLAGTAV</sequence>
<dbReference type="Pfam" id="PF07705">
    <property type="entry name" value="CARDB"/>
    <property type="match status" value="1"/>
</dbReference>
<dbReference type="InterPro" id="IPR000601">
    <property type="entry name" value="PKD_dom"/>
</dbReference>
<dbReference type="InterPro" id="IPR004843">
    <property type="entry name" value="Calcineurin-like_PHP"/>
</dbReference>
<accession>A0A8A3S985</accession>
<dbReference type="SUPFAM" id="SSF49373">
    <property type="entry name" value="Invasin/intimin cell-adhesion fragments"/>
    <property type="match status" value="1"/>
</dbReference>
<dbReference type="InterPro" id="IPR011050">
    <property type="entry name" value="Pectin_lyase_fold/virulence"/>
</dbReference>
<dbReference type="SMART" id="SM00089">
    <property type="entry name" value="PKD"/>
    <property type="match status" value="1"/>
</dbReference>
<dbReference type="InterPro" id="IPR008963">
    <property type="entry name" value="Purple_acid_Pase-like_N"/>
</dbReference>
<dbReference type="Pfam" id="PF18911">
    <property type="entry name" value="PKD_4"/>
    <property type="match status" value="1"/>
</dbReference>
<reference evidence="3" key="1">
    <citation type="journal article" date="2001" name="Int. J. Syst. Evol. Microbiol.">
        <title>Methanofollis aquaemaris sp. nov., a methanogen isolated from an aquaculture fish pond.</title>
        <authorList>
            <person name="Lai M.C."/>
            <person name="Chen S.C."/>
        </authorList>
    </citation>
    <scope>NUCLEOTIDE SEQUENCE</scope>
    <source>
        <strain evidence="3">N2F9704</strain>
    </source>
</reference>
<dbReference type="Gene3D" id="3.60.21.10">
    <property type="match status" value="1"/>
</dbReference>